<dbReference type="SUPFAM" id="SSF52540">
    <property type="entry name" value="P-loop containing nucleoside triphosphate hydrolases"/>
    <property type="match status" value="1"/>
</dbReference>
<dbReference type="Gene3D" id="3.40.50.300">
    <property type="entry name" value="P-loop containing nucleotide triphosphate hydrolases"/>
    <property type="match status" value="1"/>
</dbReference>
<protein>
    <submittedName>
        <fullName evidence="1">Unannotated protein</fullName>
    </submittedName>
</protein>
<organism evidence="1">
    <name type="scientific">freshwater metagenome</name>
    <dbReference type="NCBI Taxonomy" id="449393"/>
    <lineage>
        <taxon>unclassified sequences</taxon>
        <taxon>metagenomes</taxon>
        <taxon>ecological metagenomes</taxon>
    </lineage>
</organism>
<proteinExistence type="predicted"/>
<accession>A0A6J6CHJ0</accession>
<dbReference type="AlphaFoldDB" id="A0A6J6CHJ0"/>
<reference evidence="1" key="1">
    <citation type="submission" date="2020-05" db="EMBL/GenBank/DDBJ databases">
        <authorList>
            <person name="Chiriac C."/>
            <person name="Salcher M."/>
            <person name="Ghai R."/>
            <person name="Kavagutti S V."/>
        </authorList>
    </citation>
    <scope>NUCLEOTIDE SEQUENCE</scope>
</reference>
<sequence>MVKRVFIHPGFHKTGTTGIQTIFTENRMKCKDAGLFYPYARGEGHHRAAWALHERIWGWKDRGGKKTPISEWNHLVTQTKKAKESALISSEFFSELTLEEVAEIKSAFSRSEIKIIFTWRPLHKLLASSYQQYLKYGIKANYEKWLLGIFKEGEYKNHTPSFWERHRHGEVISKWVEVFGPDNVKVIVADEKNPNFLYDTFADLLGIDHSIIRADENTKRNRSLTFEETSLLLEVNKRFPKDRAWADYEMYVREGAFSRLANSQYPSTGGSKLMTPTWAVDLAMVENEKSMAKIRQLRVEILGDLELASKEPIPVGENSEILEIPIEVAAESILGSSSISIKRMAGSLLIKELLRRLKYKGLRIKRKII</sequence>
<evidence type="ECO:0000313" key="1">
    <source>
        <dbReference type="EMBL" id="CAB4550704.1"/>
    </source>
</evidence>
<dbReference type="EMBL" id="CAEZSV010000055">
    <property type="protein sequence ID" value="CAB4550704.1"/>
    <property type="molecule type" value="Genomic_DNA"/>
</dbReference>
<gene>
    <name evidence="1" type="ORF">UFOPK1506_00427</name>
</gene>
<dbReference type="InterPro" id="IPR027417">
    <property type="entry name" value="P-loop_NTPase"/>
</dbReference>
<name>A0A6J6CHJ0_9ZZZZ</name>